<keyword evidence="18" id="KW-1185">Reference proteome</keyword>
<accession>A0A2R6WDJ1</accession>
<evidence type="ECO:0000259" key="16">
    <source>
        <dbReference type="PROSITE" id="PS50158"/>
    </source>
</evidence>
<feature type="domain" description="CCHC-type" evidence="16">
    <location>
        <begin position="263"/>
        <end position="277"/>
    </location>
</feature>
<dbReference type="GO" id="GO:0006364">
    <property type="term" value="P:rRNA processing"/>
    <property type="evidence" value="ECO:0007669"/>
    <property type="project" value="UniProtKB-KW"/>
</dbReference>
<evidence type="ECO:0000256" key="15">
    <source>
        <dbReference type="SAM" id="MobiDB-lite"/>
    </source>
</evidence>
<evidence type="ECO:0000256" key="13">
    <source>
        <dbReference type="PIRNR" id="PIRNR037239"/>
    </source>
</evidence>
<dbReference type="GO" id="GO:0010587">
    <property type="term" value="P:miRNA catabolic process"/>
    <property type="evidence" value="ECO:0007669"/>
    <property type="project" value="UniProtKB-ARBA"/>
</dbReference>
<evidence type="ECO:0000256" key="7">
    <source>
        <dbReference type="ARBA" id="ARBA00022771"/>
    </source>
</evidence>
<feature type="region of interest" description="Disordered" evidence="15">
    <location>
        <begin position="790"/>
        <end position="849"/>
    </location>
</feature>
<dbReference type="InterPro" id="IPR017151">
    <property type="entry name" value="Xrn2/3/4"/>
</dbReference>
<keyword evidence="10 13" id="KW-0269">Exonuclease</keyword>
<dbReference type="PANTHER" id="PTHR12341">
    <property type="entry name" value="5'-&gt;3' EXORIBONUCLEASE"/>
    <property type="match status" value="1"/>
</dbReference>
<keyword evidence="9" id="KW-0862">Zinc</keyword>
<evidence type="ECO:0000256" key="12">
    <source>
        <dbReference type="ARBA" id="ARBA00023242"/>
    </source>
</evidence>
<keyword evidence="4 13" id="KW-0507">mRNA processing</keyword>
<comment type="similarity">
    <text evidence="2 13">Belongs to the 5'-3' exonuclease family. XRN2/RAT1 subfamily.</text>
</comment>
<dbReference type="FunFam" id="1.25.40.1050:FF:000002">
    <property type="entry name" value="5'-3' exoribonuclease"/>
    <property type="match status" value="1"/>
</dbReference>
<dbReference type="SUPFAM" id="SSF57756">
    <property type="entry name" value="Retrovirus zinc finger-like domains"/>
    <property type="match status" value="1"/>
</dbReference>
<keyword evidence="11" id="KW-0175">Coiled coil</keyword>
<dbReference type="Gene3D" id="1.25.40.1050">
    <property type="match status" value="1"/>
</dbReference>
<proteinExistence type="inferred from homology"/>
<dbReference type="InterPro" id="IPR036875">
    <property type="entry name" value="Znf_CCHC_sf"/>
</dbReference>
<comment type="function">
    <text evidence="13">Possesses 5'-&gt;3' exoribonuclease activity. Acts as an endogenous post-transcriptional gene silencing (PTGS) suppressor.</text>
</comment>
<feature type="compositionally biased region" description="Low complexity" evidence="15">
    <location>
        <begin position="887"/>
        <end position="896"/>
    </location>
</feature>
<keyword evidence="12" id="KW-0539">Nucleus</keyword>
<sequence>MGVPAFYRWLADKYPLIVVDCIEEEVQVIENVRVPIDTTKPNPNGLEYDNLYLDMNGIIHPCFHPEDRPAPTTFSEVYECMFDYIDRLFAIVRPRKVLYMAIDGVAPRAKMNQQRSRRFRAAKDAQDAAEEEERLRKEFLAEGRNIPPKEKSEAYDSNVITPGTPFMGSLSIALQYYIHLRLNHDPGWRYIKVILSDANVPGEGEHKIMSYIRLQRNLPGFDPNTRHCLYGLDADLIMLALATHEVHFSILREVVFMPGQQDKCFLCGQVGHLAADCEGKPKRKRGEHDEKGEAEIVPKKPFQFLHIWTLREYLEFDMSIPNPPFEVDFERLVDDFVFMCFFVGNDFLPHMPTLEIREGAINLLMLVYKREFKQMGGYLTEDGEVNLKRVEYFIQIIGAQEETIFQKRARIHQAEDQQDEADNVEELKLKLKNVLREKSDMTSGGKEIEDAVRLGEPGWKERYYVEKFETRTAEEMEEIRRDVVLKFTEGLCWVMRYYYQGVCSWNWYYPYHYAPFASDLTGLDELEITFFLGRPFKPFDQLMGVLPAASSNALPKMYRPLMSDPNSPIIDFYPTDFDVDMNGKRFSWQGVAKLPFIEEDRLLAEISKVEGTLTPEERKRNSTLSEMLYVSCSHSLAPYIFSFYDRCGHLVGQARAEAKEEIDPIASGGMNGYLYLCDGEACPAMFRSPVEGMSSITNNQVLSVIYKLPPHHRHIAKPPEGVVMPKKEVTEQDVKTQPLWHEDNGRRQQIQDRPPVAGALAGQVLGEAARRLLVNSLPNRHNSSGGAMQMLQRQAQQASGSGGILGAPAPYQHPSAQGIPPGGRPRPAGPPGYEQGFGPPSPPYGGVYGAGQTYAQAAYPSAPQHQYPVPGGYAPPSNGGSYYPPTSRQSHQLHQSHQPHHTVPRAPPAVGGPGFMGRGGPYQQPPPHHSQQSGPQAPNAWNGGRGASGTQNFSRVQQQVVTTNSFTALQGRGRGGRQQNNNNRY</sequence>
<dbReference type="FunFam" id="3.40.50.12390:FF:000001">
    <property type="entry name" value="5'-3' exoribonuclease"/>
    <property type="match status" value="1"/>
</dbReference>
<evidence type="ECO:0000256" key="14">
    <source>
        <dbReference type="PROSITE-ProRule" id="PRU00047"/>
    </source>
</evidence>
<dbReference type="InterPro" id="IPR004859">
    <property type="entry name" value="Xrn1_N"/>
</dbReference>
<dbReference type="Gene3D" id="3.40.50.12390">
    <property type="match status" value="2"/>
</dbReference>
<evidence type="ECO:0000256" key="4">
    <source>
        <dbReference type="ARBA" id="ARBA00022664"/>
    </source>
</evidence>
<dbReference type="InterPro" id="IPR027073">
    <property type="entry name" value="5_3_exoribonuclease"/>
</dbReference>
<dbReference type="InterPro" id="IPR041412">
    <property type="entry name" value="Xrn1_helical"/>
</dbReference>
<dbReference type="AlphaFoldDB" id="A0A2R6WDJ1"/>
<dbReference type="OrthoDB" id="372487at2759"/>
<protein>
    <recommendedName>
        <fullName evidence="13">5'-3' exoribonuclease</fullName>
        <ecNumber evidence="13">3.1.13.-</ecNumber>
    </recommendedName>
</protein>
<feature type="compositionally biased region" description="Low complexity" evidence="15">
    <location>
        <begin position="790"/>
        <end position="799"/>
    </location>
</feature>
<feature type="compositionally biased region" description="Gly residues" evidence="15">
    <location>
        <begin position="911"/>
        <end position="920"/>
    </location>
</feature>
<evidence type="ECO:0000256" key="9">
    <source>
        <dbReference type="ARBA" id="ARBA00022833"/>
    </source>
</evidence>
<comment type="subcellular location">
    <subcellularLocation>
        <location evidence="1">Nucleus</location>
    </subcellularLocation>
</comment>
<dbReference type="Gramene" id="Mp3g08820.3">
    <property type="protein sequence ID" value="Mp3g08820.3.cds"/>
    <property type="gene ID" value="Mp3g08820"/>
</dbReference>
<dbReference type="Proteomes" id="UP000244005">
    <property type="component" value="Unassembled WGS sequence"/>
</dbReference>
<keyword evidence="3" id="KW-0698">rRNA processing</keyword>
<dbReference type="Pfam" id="PF17846">
    <property type="entry name" value="XRN_M"/>
    <property type="match status" value="1"/>
</dbReference>
<dbReference type="EC" id="3.1.13.-" evidence="13"/>
<dbReference type="FunFam" id="3.40.50.12390:FF:000003">
    <property type="entry name" value="5'-3' exoribonuclease"/>
    <property type="match status" value="1"/>
</dbReference>
<keyword evidence="7 14" id="KW-0863">Zinc-finger</keyword>
<dbReference type="GO" id="GO:0006397">
    <property type="term" value="P:mRNA processing"/>
    <property type="evidence" value="ECO:0007669"/>
    <property type="project" value="UniProtKB-UniRule"/>
</dbReference>
<evidence type="ECO:0000256" key="3">
    <source>
        <dbReference type="ARBA" id="ARBA00022552"/>
    </source>
</evidence>
<dbReference type="Pfam" id="PF00098">
    <property type="entry name" value="zf-CCHC"/>
    <property type="match status" value="1"/>
</dbReference>
<dbReference type="GO" id="GO:0005634">
    <property type="term" value="C:nucleus"/>
    <property type="evidence" value="ECO:0007669"/>
    <property type="project" value="UniProtKB-SubCell"/>
</dbReference>
<dbReference type="EMBL" id="KZ772777">
    <property type="protein sequence ID" value="PTQ31921.1"/>
    <property type="molecule type" value="Genomic_DNA"/>
</dbReference>
<gene>
    <name evidence="17" type="ORF">MARPO_0105s0035</name>
</gene>
<evidence type="ECO:0000313" key="18">
    <source>
        <dbReference type="Proteomes" id="UP000244005"/>
    </source>
</evidence>
<evidence type="ECO:0000256" key="5">
    <source>
        <dbReference type="ARBA" id="ARBA00022722"/>
    </source>
</evidence>
<dbReference type="GO" id="GO:0003676">
    <property type="term" value="F:nucleic acid binding"/>
    <property type="evidence" value="ECO:0007669"/>
    <property type="project" value="InterPro"/>
</dbReference>
<dbReference type="GO" id="GO:0004534">
    <property type="term" value="F:5'-3' RNA exonuclease activity"/>
    <property type="evidence" value="ECO:0007669"/>
    <property type="project" value="UniProtKB-UniRule"/>
</dbReference>
<dbReference type="PIRSF" id="PIRSF037239">
    <property type="entry name" value="Exonuclease_Xrn2"/>
    <property type="match status" value="1"/>
</dbReference>
<keyword evidence="6" id="KW-0479">Metal-binding</keyword>
<organism evidence="17 18">
    <name type="scientific">Marchantia polymorpha</name>
    <name type="common">Common liverwort</name>
    <name type="synonym">Marchantia aquatica</name>
    <dbReference type="NCBI Taxonomy" id="3197"/>
    <lineage>
        <taxon>Eukaryota</taxon>
        <taxon>Viridiplantae</taxon>
        <taxon>Streptophyta</taxon>
        <taxon>Embryophyta</taxon>
        <taxon>Marchantiophyta</taxon>
        <taxon>Marchantiopsida</taxon>
        <taxon>Marchantiidae</taxon>
        <taxon>Marchantiales</taxon>
        <taxon>Marchantiaceae</taxon>
        <taxon>Marchantia</taxon>
    </lineage>
</organism>
<keyword evidence="5 13" id="KW-0540">Nuclease</keyword>
<evidence type="ECO:0000256" key="6">
    <source>
        <dbReference type="ARBA" id="ARBA00022723"/>
    </source>
</evidence>
<dbReference type="InterPro" id="IPR001878">
    <property type="entry name" value="Znf_CCHC"/>
</dbReference>
<dbReference type="GO" id="GO:0008270">
    <property type="term" value="F:zinc ion binding"/>
    <property type="evidence" value="ECO:0007669"/>
    <property type="project" value="UniProtKB-KW"/>
</dbReference>
<evidence type="ECO:0000256" key="8">
    <source>
        <dbReference type="ARBA" id="ARBA00022801"/>
    </source>
</evidence>
<feature type="region of interest" description="Disordered" evidence="15">
    <location>
        <begin position="862"/>
        <end position="985"/>
    </location>
</feature>
<dbReference type="SMART" id="SM00343">
    <property type="entry name" value="ZnF_C2HC"/>
    <property type="match status" value="1"/>
</dbReference>
<evidence type="ECO:0000313" key="17">
    <source>
        <dbReference type="EMBL" id="PTQ31921.1"/>
    </source>
</evidence>
<dbReference type="CDD" id="cd18673">
    <property type="entry name" value="PIN_XRN1-2-like"/>
    <property type="match status" value="1"/>
</dbReference>
<evidence type="ECO:0000256" key="1">
    <source>
        <dbReference type="ARBA" id="ARBA00004123"/>
    </source>
</evidence>
<evidence type="ECO:0000256" key="10">
    <source>
        <dbReference type="ARBA" id="ARBA00022839"/>
    </source>
</evidence>
<dbReference type="Pfam" id="PF03159">
    <property type="entry name" value="XRN_N"/>
    <property type="match status" value="1"/>
</dbReference>
<feature type="compositionally biased region" description="Polar residues" evidence="15">
    <location>
        <begin position="948"/>
        <end position="968"/>
    </location>
</feature>
<name>A0A2R6WDJ1_MARPO</name>
<evidence type="ECO:0000256" key="2">
    <source>
        <dbReference type="ARBA" id="ARBA00006994"/>
    </source>
</evidence>
<dbReference type="PANTHER" id="PTHR12341:SF41">
    <property type="entry name" value="5'-3' EXORIBONUCLEASE 2"/>
    <property type="match status" value="1"/>
</dbReference>
<keyword evidence="8 13" id="KW-0378">Hydrolase</keyword>
<dbReference type="PROSITE" id="PS50158">
    <property type="entry name" value="ZF_CCHC"/>
    <property type="match status" value="1"/>
</dbReference>
<evidence type="ECO:0000256" key="11">
    <source>
        <dbReference type="ARBA" id="ARBA00023054"/>
    </source>
</evidence>
<reference evidence="18" key="1">
    <citation type="journal article" date="2017" name="Cell">
        <title>Insights into land plant evolution garnered from the Marchantia polymorpha genome.</title>
        <authorList>
            <person name="Bowman J.L."/>
            <person name="Kohchi T."/>
            <person name="Yamato K.T."/>
            <person name="Jenkins J."/>
            <person name="Shu S."/>
            <person name="Ishizaki K."/>
            <person name="Yamaoka S."/>
            <person name="Nishihama R."/>
            <person name="Nakamura Y."/>
            <person name="Berger F."/>
            <person name="Adam C."/>
            <person name="Aki S.S."/>
            <person name="Althoff F."/>
            <person name="Araki T."/>
            <person name="Arteaga-Vazquez M.A."/>
            <person name="Balasubrmanian S."/>
            <person name="Barry K."/>
            <person name="Bauer D."/>
            <person name="Boehm C.R."/>
            <person name="Briginshaw L."/>
            <person name="Caballero-Perez J."/>
            <person name="Catarino B."/>
            <person name="Chen F."/>
            <person name="Chiyoda S."/>
            <person name="Chovatia M."/>
            <person name="Davies K.M."/>
            <person name="Delmans M."/>
            <person name="Demura T."/>
            <person name="Dierschke T."/>
            <person name="Dolan L."/>
            <person name="Dorantes-Acosta A.E."/>
            <person name="Eklund D.M."/>
            <person name="Florent S.N."/>
            <person name="Flores-Sandoval E."/>
            <person name="Fujiyama A."/>
            <person name="Fukuzawa H."/>
            <person name="Galik B."/>
            <person name="Grimanelli D."/>
            <person name="Grimwood J."/>
            <person name="Grossniklaus U."/>
            <person name="Hamada T."/>
            <person name="Haseloff J."/>
            <person name="Hetherington A.J."/>
            <person name="Higo A."/>
            <person name="Hirakawa Y."/>
            <person name="Hundley H.N."/>
            <person name="Ikeda Y."/>
            <person name="Inoue K."/>
            <person name="Inoue S.I."/>
            <person name="Ishida S."/>
            <person name="Jia Q."/>
            <person name="Kakita M."/>
            <person name="Kanazawa T."/>
            <person name="Kawai Y."/>
            <person name="Kawashima T."/>
            <person name="Kennedy M."/>
            <person name="Kinose K."/>
            <person name="Kinoshita T."/>
            <person name="Kohara Y."/>
            <person name="Koide E."/>
            <person name="Komatsu K."/>
            <person name="Kopischke S."/>
            <person name="Kubo M."/>
            <person name="Kyozuka J."/>
            <person name="Lagercrantz U."/>
            <person name="Lin S.S."/>
            <person name="Lindquist E."/>
            <person name="Lipzen A.M."/>
            <person name="Lu C.W."/>
            <person name="De Luna E."/>
            <person name="Martienssen R.A."/>
            <person name="Minamino N."/>
            <person name="Mizutani M."/>
            <person name="Mizutani M."/>
            <person name="Mochizuki N."/>
            <person name="Monte I."/>
            <person name="Mosher R."/>
            <person name="Nagasaki H."/>
            <person name="Nakagami H."/>
            <person name="Naramoto S."/>
            <person name="Nishitani K."/>
            <person name="Ohtani M."/>
            <person name="Okamoto T."/>
            <person name="Okumura M."/>
            <person name="Phillips J."/>
            <person name="Pollak B."/>
            <person name="Reinders A."/>
            <person name="Rovekamp M."/>
            <person name="Sano R."/>
            <person name="Sawa S."/>
            <person name="Schmid M.W."/>
            <person name="Shirakawa M."/>
            <person name="Solano R."/>
            <person name="Spunde A."/>
            <person name="Suetsugu N."/>
            <person name="Sugano S."/>
            <person name="Sugiyama A."/>
            <person name="Sun R."/>
            <person name="Suzuki Y."/>
            <person name="Takenaka M."/>
            <person name="Takezawa D."/>
            <person name="Tomogane H."/>
            <person name="Tsuzuki M."/>
            <person name="Ueda T."/>
            <person name="Umeda M."/>
            <person name="Ward J.M."/>
            <person name="Watanabe Y."/>
            <person name="Yazaki K."/>
            <person name="Yokoyama R."/>
            <person name="Yoshitake Y."/>
            <person name="Yotsui I."/>
            <person name="Zachgo S."/>
            <person name="Schmutz J."/>
        </authorList>
    </citation>
    <scope>NUCLEOTIDE SEQUENCE [LARGE SCALE GENOMIC DNA]</scope>
    <source>
        <strain evidence="18">Tak-1</strain>
    </source>
</reference>